<evidence type="ECO:0000313" key="2">
    <source>
        <dbReference type="EMBL" id="HHK68376.1"/>
    </source>
</evidence>
<gene>
    <name evidence="2" type="ORF">ENM11_04385</name>
</gene>
<proteinExistence type="predicted"/>
<dbReference type="AlphaFoldDB" id="A0A7C5LE31"/>
<keyword evidence="1" id="KW-0812">Transmembrane</keyword>
<comment type="caution">
    <text evidence="2">The sequence shown here is derived from an EMBL/GenBank/DDBJ whole genome shotgun (WGS) entry which is preliminary data.</text>
</comment>
<dbReference type="EMBL" id="DRWN01000031">
    <property type="protein sequence ID" value="HHK68376.1"/>
    <property type="molecule type" value="Genomic_DNA"/>
</dbReference>
<evidence type="ECO:0000256" key="1">
    <source>
        <dbReference type="SAM" id="Phobius"/>
    </source>
</evidence>
<name>A0A7C5LE31_CALS0</name>
<keyword evidence="1" id="KW-0472">Membrane</keyword>
<reference evidence="2" key="1">
    <citation type="journal article" date="2020" name="mSystems">
        <title>Genome- and Community-Level Interaction Insights into Carbon Utilization and Element Cycling Functions of Hydrothermarchaeota in Hydrothermal Sediment.</title>
        <authorList>
            <person name="Zhou Z."/>
            <person name="Liu Y."/>
            <person name="Xu W."/>
            <person name="Pan J."/>
            <person name="Luo Z.H."/>
            <person name="Li M."/>
        </authorList>
    </citation>
    <scope>NUCLEOTIDE SEQUENCE [LARGE SCALE GENOMIC DNA]</scope>
    <source>
        <strain evidence="2">SpSt-1056</strain>
    </source>
</reference>
<organism evidence="2">
    <name type="scientific">Caldiarchaeum subterraneum</name>
    <dbReference type="NCBI Taxonomy" id="311458"/>
    <lineage>
        <taxon>Archaea</taxon>
        <taxon>Nitrososphaerota</taxon>
        <taxon>Candidatus Caldarchaeales</taxon>
        <taxon>Candidatus Caldarchaeaceae</taxon>
        <taxon>Candidatus Caldarchaeum</taxon>
    </lineage>
</organism>
<accession>A0A7C5LE31</accession>
<evidence type="ECO:0008006" key="3">
    <source>
        <dbReference type="Google" id="ProtNLM"/>
    </source>
</evidence>
<protein>
    <recommendedName>
        <fullName evidence="3">Archaeal Type IV pilin N-terminal domain-containing protein</fullName>
    </recommendedName>
</protein>
<feature type="transmembrane region" description="Helical" evidence="1">
    <location>
        <begin position="7"/>
        <end position="28"/>
    </location>
</feature>
<keyword evidence="1" id="KW-1133">Transmembrane helix</keyword>
<sequence>MAVKTGGISYVAGVLLVLAVTISTIALYTTVVGFQSQTILSLSALDIRRASESLVIVEYHRPTSTLVVYNNGLIPTCFVEITVAGMMGAAYSNPNCTPIPPNKATTLTLGLINPPQKLTLIARTIHNKILTYTIS</sequence>